<dbReference type="AlphaFoldDB" id="A0AA38P209"/>
<organism evidence="1 2">
    <name type="scientific">Lentinula raphanica</name>
    <dbReference type="NCBI Taxonomy" id="153919"/>
    <lineage>
        <taxon>Eukaryota</taxon>
        <taxon>Fungi</taxon>
        <taxon>Dikarya</taxon>
        <taxon>Basidiomycota</taxon>
        <taxon>Agaricomycotina</taxon>
        <taxon>Agaricomycetes</taxon>
        <taxon>Agaricomycetidae</taxon>
        <taxon>Agaricales</taxon>
        <taxon>Marasmiineae</taxon>
        <taxon>Omphalotaceae</taxon>
        <taxon>Lentinula</taxon>
    </lineage>
</organism>
<evidence type="ECO:0000313" key="1">
    <source>
        <dbReference type="EMBL" id="KAJ3834761.1"/>
    </source>
</evidence>
<gene>
    <name evidence="1" type="ORF">F5878DRAFT_343059</name>
</gene>
<comment type="caution">
    <text evidence="1">The sequence shown here is derived from an EMBL/GenBank/DDBJ whole genome shotgun (WGS) entry which is preliminary data.</text>
</comment>
<accession>A0AA38P209</accession>
<keyword evidence="2" id="KW-1185">Reference proteome</keyword>
<name>A0AA38P209_9AGAR</name>
<proteinExistence type="predicted"/>
<dbReference type="Proteomes" id="UP001163846">
    <property type="component" value="Unassembled WGS sequence"/>
</dbReference>
<sequence>MDSTSDPPPELPDELLNIIIRYASFYPRSAVHYREVLPEIVGRFLPPTKGIQSLSLASHRLRQISLPYLFASIMIKDSMSVSRLVDDCAANAQFARLITALVVYEVPDGLHELLSYLPHLEYVHLENRTAKNEPLLVTLGNHQNIKHILVPHFYDLPNFDDLLWHFDDLPRPIKSDINFSKILISCLDIDDPYEVSALESHPGFQHMQGLDEVQRTSRTFGTHIIVYASHADVLAAWVRIRSLPQFAEDSLCVKVGDLVPGILGTSPNPIHNSTQ</sequence>
<reference evidence="1" key="1">
    <citation type="submission" date="2022-08" db="EMBL/GenBank/DDBJ databases">
        <authorList>
            <consortium name="DOE Joint Genome Institute"/>
            <person name="Min B."/>
            <person name="Riley R."/>
            <person name="Sierra-Patev S."/>
            <person name="Naranjo-Ortiz M."/>
            <person name="Looney B."/>
            <person name="Konkel Z."/>
            <person name="Slot J.C."/>
            <person name="Sakamoto Y."/>
            <person name="Steenwyk J.L."/>
            <person name="Rokas A."/>
            <person name="Carro J."/>
            <person name="Camarero S."/>
            <person name="Ferreira P."/>
            <person name="Molpeceres G."/>
            <person name="Ruiz-Duenas F.J."/>
            <person name="Serrano A."/>
            <person name="Henrissat B."/>
            <person name="Drula E."/>
            <person name="Hughes K.W."/>
            <person name="Mata J.L."/>
            <person name="Ishikawa N.K."/>
            <person name="Vargas-Isla R."/>
            <person name="Ushijima S."/>
            <person name="Smith C.A."/>
            <person name="Ahrendt S."/>
            <person name="Andreopoulos W."/>
            <person name="He G."/>
            <person name="Labutti K."/>
            <person name="Lipzen A."/>
            <person name="Ng V."/>
            <person name="Sandor L."/>
            <person name="Barry K."/>
            <person name="Martinez A.T."/>
            <person name="Xiao Y."/>
            <person name="Gibbons J.G."/>
            <person name="Terashima K."/>
            <person name="Hibbett D.S."/>
            <person name="Grigoriev I.V."/>
        </authorList>
    </citation>
    <scope>NUCLEOTIDE SEQUENCE</scope>
    <source>
        <strain evidence="1">TFB9207</strain>
    </source>
</reference>
<protein>
    <submittedName>
        <fullName evidence="1">Uncharacterized protein</fullName>
    </submittedName>
</protein>
<dbReference type="EMBL" id="MU806488">
    <property type="protein sequence ID" value="KAJ3834761.1"/>
    <property type="molecule type" value="Genomic_DNA"/>
</dbReference>
<evidence type="ECO:0000313" key="2">
    <source>
        <dbReference type="Proteomes" id="UP001163846"/>
    </source>
</evidence>